<dbReference type="GO" id="GO:0016301">
    <property type="term" value="F:kinase activity"/>
    <property type="evidence" value="ECO:0007669"/>
    <property type="project" value="UniProtKB-KW"/>
</dbReference>
<organism evidence="5 6">
    <name type="scientific">Frisingicoccus caecimuris</name>
    <dbReference type="NCBI Taxonomy" id="1796636"/>
    <lineage>
        <taxon>Bacteria</taxon>
        <taxon>Bacillati</taxon>
        <taxon>Bacillota</taxon>
        <taxon>Clostridia</taxon>
        <taxon>Lachnospirales</taxon>
        <taxon>Lachnospiraceae</taxon>
        <taxon>Frisingicoccus</taxon>
    </lineage>
</organism>
<comment type="similarity">
    <text evidence="1">Belongs to the carbohydrate kinase PfkB family.</text>
</comment>
<dbReference type="EMBL" id="SLXA01000015">
    <property type="protein sequence ID" value="TCO82874.1"/>
    <property type="molecule type" value="Genomic_DNA"/>
</dbReference>
<gene>
    <name evidence="5" type="ORF">EV212_11555</name>
</gene>
<keyword evidence="3 5" id="KW-0418">Kinase</keyword>
<protein>
    <submittedName>
        <fullName evidence="5">Fructoselysine 6-kinase</fullName>
    </submittedName>
</protein>
<evidence type="ECO:0000313" key="6">
    <source>
        <dbReference type="Proteomes" id="UP000295711"/>
    </source>
</evidence>
<dbReference type="PANTHER" id="PTHR43320">
    <property type="entry name" value="SUGAR KINASE"/>
    <property type="match status" value="1"/>
</dbReference>
<dbReference type="Gene3D" id="3.40.1190.20">
    <property type="match status" value="1"/>
</dbReference>
<dbReference type="PANTHER" id="PTHR43320:SF3">
    <property type="entry name" value="CARBOHYDRATE KINASE PFKB DOMAIN-CONTAINING PROTEIN"/>
    <property type="match status" value="1"/>
</dbReference>
<evidence type="ECO:0000259" key="4">
    <source>
        <dbReference type="Pfam" id="PF00294"/>
    </source>
</evidence>
<dbReference type="Proteomes" id="UP000295711">
    <property type="component" value="Unassembled WGS sequence"/>
</dbReference>
<dbReference type="SUPFAM" id="SSF53613">
    <property type="entry name" value="Ribokinase-like"/>
    <property type="match status" value="1"/>
</dbReference>
<dbReference type="OrthoDB" id="9775849at2"/>
<evidence type="ECO:0000313" key="5">
    <source>
        <dbReference type="EMBL" id="TCO82874.1"/>
    </source>
</evidence>
<feature type="domain" description="Carbohydrate kinase PfkB" evidence="4">
    <location>
        <begin position="42"/>
        <end position="262"/>
    </location>
</feature>
<reference evidence="5 6" key="1">
    <citation type="submission" date="2019-03" db="EMBL/GenBank/DDBJ databases">
        <title>Genomic Encyclopedia of Type Strains, Phase IV (KMG-IV): sequencing the most valuable type-strain genomes for metagenomic binning, comparative biology and taxonomic classification.</title>
        <authorList>
            <person name="Goeker M."/>
        </authorList>
    </citation>
    <scope>NUCLEOTIDE SEQUENCE [LARGE SCALE GENOMIC DNA]</scope>
    <source>
        <strain evidence="5 6">DSM 28559</strain>
    </source>
</reference>
<keyword evidence="6" id="KW-1185">Reference proteome</keyword>
<evidence type="ECO:0000256" key="3">
    <source>
        <dbReference type="ARBA" id="ARBA00022777"/>
    </source>
</evidence>
<dbReference type="InterPro" id="IPR052700">
    <property type="entry name" value="Carb_kinase_PfkB-like"/>
</dbReference>
<dbReference type="PROSITE" id="PS00584">
    <property type="entry name" value="PFKB_KINASES_2"/>
    <property type="match status" value="1"/>
</dbReference>
<proteinExistence type="inferred from homology"/>
<accession>A0A4R2L648</accession>
<name>A0A4R2L648_9FIRM</name>
<dbReference type="InterPro" id="IPR029056">
    <property type="entry name" value="Ribokinase-like"/>
</dbReference>
<evidence type="ECO:0000256" key="2">
    <source>
        <dbReference type="ARBA" id="ARBA00022679"/>
    </source>
</evidence>
<dbReference type="AlphaFoldDB" id="A0A4R2L648"/>
<dbReference type="InterPro" id="IPR011611">
    <property type="entry name" value="PfkB_dom"/>
</dbReference>
<sequence length="270" mass="30045">MVKFTAAGYVCIDYYPEFDNRCYVTGNGVDVLFNLLDMRPDVTSSIVSAVSDDPYGKMSVEAFQKRGIDCSHLEIIPGGETPRVPLHLINNDRMHGEPVRGIMGNYEFSDESIDFICHHDMMHTDFTGRLIPRLEEIRKRGVKVFFDLSNTIDHPDIRHVLSNIDCGLVSFGDDLEKGKDFLKYAHSLGAKLMIATFGKNGSIAYDGSKFYKGDIVPVEKVVNTVGAGDSYFAGFIGALIDEKPIIDCMYSGAARAARVISVFEPYLMKE</sequence>
<dbReference type="InterPro" id="IPR002173">
    <property type="entry name" value="Carboh/pur_kinase_PfkB_CS"/>
</dbReference>
<evidence type="ECO:0000256" key="1">
    <source>
        <dbReference type="ARBA" id="ARBA00010688"/>
    </source>
</evidence>
<dbReference type="RefSeq" id="WP_132093710.1">
    <property type="nucleotide sequence ID" value="NZ_JANKAQ010000006.1"/>
</dbReference>
<comment type="caution">
    <text evidence="5">The sequence shown here is derived from an EMBL/GenBank/DDBJ whole genome shotgun (WGS) entry which is preliminary data.</text>
</comment>
<dbReference type="Pfam" id="PF00294">
    <property type="entry name" value="PfkB"/>
    <property type="match status" value="1"/>
</dbReference>
<keyword evidence="2" id="KW-0808">Transferase</keyword>